<protein>
    <submittedName>
        <fullName evidence="2">Unannotated protein</fullName>
    </submittedName>
</protein>
<sequence length="83" mass="8653">MAALSIRDLDDAVKARLQVRAAGHGRSMEAEVREILTAAVTEPQEDVGLARALLDRFGSAGGADLDLPARSELPRAAAVDLGS</sequence>
<evidence type="ECO:0000313" key="2">
    <source>
        <dbReference type="EMBL" id="CAB4911266.1"/>
    </source>
</evidence>
<dbReference type="InterPro" id="IPR053853">
    <property type="entry name" value="FitA-like_RHH"/>
</dbReference>
<feature type="domain" description="Antitoxin FitA-like ribbon-helix-helix" evidence="1">
    <location>
        <begin position="2"/>
        <end position="40"/>
    </location>
</feature>
<proteinExistence type="predicted"/>
<dbReference type="EMBL" id="CAFBMQ010000120">
    <property type="protein sequence ID" value="CAB4911266.1"/>
    <property type="molecule type" value="Genomic_DNA"/>
</dbReference>
<dbReference type="SUPFAM" id="SSF47598">
    <property type="entry name" value="Ribbon-helix-helix"/>
    <property type="match status" value="1"/>
</dbReference>
<dbReference type="InterPro" id="IPR013321">
    <property type="entry name" value="Arc_rbn_hlx_hlx"/>
</dbReference>
<evidence type="ECO:0000259" key="1">
    <source>
        <dbReference type="Pfam" id="PF22513"/>
    </source>
</evidence>
<organism evidence="2">
    <name type="scientific">freshwater metagenome</name>
    <dbReference type="NCBI Taxonomy" id="449393"/>
    <lineage>
        <taxon>unclassified sequences</taxon>
        <taxon>metagenomes</taxon>
        <taxon>ecological metagenomes</taxon>
    </lineage>
</organism>
<name>A0A6J7GWQ0_9ZZZZ</name>
<reference evidence="2" key="1">
    <citation type="submission" date="2020-05" db="EMBL/GenBank/DDBJ databases">
        <authorList>
            <person name="Chiriac C."/>
            <person name="Salcher M."/>
            <person name="Ghai R."/>
            <person name="Kavagutti S V."/>
        </authorList>
    </citation>
    <scope>NUCLEOTIDE SEQUENCE</scope>
</reference>
<dbReference type="AlphaFoldDB" id="A0A6J7GWQ0"/>
<dbReference type="Pfam" id="PF22513">
    <property type="entry name" value="FitA-like_RHH"/>
    <property type="match status" value="1"/>
</dbReference>
<dbReference type="InterPro" id="IPR010985">
    <property type="entry name" value="Ribbon_hlx_hlx"/>
</dbReference>
<dbReference type="Gene3D" id="1.10.1220.10">
    <property type="entry name" value="Met repressor-like"/>
    <property type="match status" value="1"/>
</dbReference>
<dbReference type="GO" id="GO:0006355">
    <property type="term" value="P:regulation of DNA-templated transcription"/>
    <property type="evidence" value="ECO:0007669"/>
    <property type="project" value="InterPro"/>
</dbReference>
<accession>A0A6J7GWQ0</accession>
<gene>
    <name evidence="2" type="ORF">UFOPK3609_00879</name>
</gene>